<evidence type="ECO:0000313" key="3">
    <source>
        <dbReference type="Proteomes" id="UP000240880"/>
    </source>
</evidence>
<comment type="caution">
    <text evidence="2">The sequence shown here is derived from an EMBL/GenBank/DDBJ whole genome shotgun (WGS) entry which is preliminary data.</text>
</comment>
<dbReference type="PANTHER" id="PTHR43190">
    <property type="entry name" value="N-ACETYL-D-GLUCOSAMINE KINASE"/>
    <property type="match status" value="1"/>
</dbReference>
<dbReference type="AlphaFoldDB" id="A0A2R6ABL1"/>
<dbReference type="Pfam" id="PF01869">
    <property type="entry name" value="BcrAD_BadFG"/>
    <property type="match status" value="1"/>
</dbReference>
<evidence type="ECO:0000259" key="1">
    <source>
        <dbReference type="Pfam" id="PF01869"/>
    </source>
</evidence>
<name>A0A2R6ABL1_9ARCH</name>
<accession>A0A2R6ABL1</accession>
<organism evidence="2 3">
    <name type="scientific">Candidatus Marsarchaeota G1 archaeon OSP_D</name>
    <dbReference type="NCBI Taxonomy" id="1978155"/>
    <lineage>
        <taxon>Archaea</taxon>
        <taxon>Candidatus Marsarchaeota</taxon>
        <taxon>Candidatus Marsarchaeota group 1</taxon>
    </lineage>
</organism>
<sequence length="332" mass="36156">MLFIGIDGGGTNTAGVACNEEGEILAFSLADSTNYHNVGLENAFKILEKLVISLLSQSGFHEADGVFYGLAGIDSKKDKEMMRSVLKRIPRVKEFTLGNDTENVYYSTTFGKPGIVVISGTGSNVFGRNAKGEEWRAGDHGHALGDQGSAYYIAIEALRAAMKSYDGRGEKTELERLFCSLYGVDNLGELPGVFYSLKQDVSEIASLAKHVDTLAQTGDAVSKRILENAAEELVCGVKAVARALRLNEERSFIVGGAGGVLLGSKIVWENFKKRVVEEFPYAFIKGVLPSWACSLGGVVYYLQKTGFEITDSKFEKMKKALYEVVNEKNVLL</sequence>
<gene>
    <name evidence="2" type="ORF">B9Q01_03730</name>
</gene>
<dbReference type="Proteomes" id="UP000240880">
    <property type="component" value="Unassembled WGS sequence"/>
</dbReference>
<protein>
    <recommendedName>
        <fullName evidence="1">ATPase BadF/BadG/BcrA/BcrD type domain-containing protein</fullName>
    </recommendedName>
</protein>
<dbReference type="CDD" id="cd24007">
    <property type="entry name" value="ASKHA_NBD_eukNAGK-like"/>
    <property type="match status" value="1"/>
</dbReference>
<reference evidence="2 3" key="1">
    <citation type="submission" date="2017-04" db="EMBL/GenBank/DDBJ databases">
        <title>Novel microbial lineages endemic to geothermal iron-oxide mats fill important gaps in the evolutionary history of Archaea.</title>
        <authorList>
            <person name="Jay Z.J."/>
            <person name="Beam J.P."/>
            <person name="Dlakic M."/>
            <person name="Rusch D.B."/>
            <person name="Kozubal M.A."/>
            <person name="Inskeep W.P."/>
        </authorList>
    </citation>
    <scope>NUCLEOTIDE SEQUENCE [LARGE SCALE GENOMIC DNA]</scope>
    <source>
        <strain evidence="2">OSP_D</strain>
    </source>
</reference>
<dbReference type="InterPro" id="IPR002731">
    <property type="entry name" value="ATPase_BadF"/>
</dbReference>
<feature type="domain" description="ATPase BadF/BadG/BcrA/BcrD type" evidence="1">
    <location>
        <begin position="4"/>
        <end position="279"/>
    </location>
</feature>
<dbReference type="SUPFAM" id="SSF53067">
    <property type="entry name" value="Actin-like ATPase domain"/>
    <property type="match status" value="2"/>
</dbReference>
<proteinExistence type="predicted"/>
<dbReference type="PANTHER" id="PTHR43190:SF3">
    <property type="entry name" value="N-ACETYL-D-GLUCOSAMINE KINASE"/>
    <property type="match status" value="1"/>
</dbReference>
<dbReference type="InterPro" id="IPR052519">
    <property type="entry name" value="Euk-type_GlcNAc_Kinase"/>
</dbReference>
<dbReference type="InterPro" id="IPR043129">
    <property type="entry name" value="ATPase_NBD"/>
</dbReference>
<dbReference type="EMBL" id="NEXC01000016">
    <property type="protein sequence ID" value="PSN83737.1"/>
    <property type="molecule type" value="Genomic_DNA"/>
</dbReference>
<dbReference type="Gene3D" id="3.30.420.40">
    <property type="match status" value="2"/>
</dbReference>
<evidence type="ECO:0000313" key="2">
    <source>
        <dbReference type="EMBL" id="PSN83737.1"/>
    </source>
</evidence>